<dbReference type="Gene3D" id="2.60.40.10">
    <property type="entry name" value="Immunoglobulins"/>
    <property type="match status" value="1"/>
</dbReference>
<evidence type="ECO:0000313" key="7">
    <source>
        <dbReference type="Proteomes" id="UP000267268"/>
    </source>
</evidence>
<dbReference type="InterPro" id="IPR017853">
    <property type="entry name" value="GH"/>
</dbReference>
<proteinExistence type="inferred from homology"/>
<dbReference type="RefSeq" id="WP_126619017.1">
    <property type="nucleotide sequence ID" value="NZ_CP034563.1"/>
</dbReference>
<evidence type="ECO:0000256" key="3">
    <source>
        <dbReference type="ARBA" id="ARBA00023295"/>
    </source>
</evidence>
<gene>
    <name evidence="6" type="ORF">EI427_21840</name>
</gene>
<dbReference type="AlphaFoldDB" id="A0A3S9P9I9"/>
<sequence>MKTTTLLLIILFLSTFKMSAQVFYKGADLSYVNQLEDCGAVYYDEGISTDPFEIMANHGANLIRVRLWHNPMAHSEFPTNYSSFEDAVITITRAKNEGMHVLLDFHYSDSWADPGKQTIPAAWASLVDDTPALETKMYDYTYKVLTDLDAMGLMPEMVQVGNESNGQMLSAEGVNIKTVNWERQSALLKAGIAGVRAAGNVSSIQPQIVLHIANPAHGDDWFGNAISNGVTDFDIMGFSLYPEWHGGNVGQAGNTIEYLKEKYNKEVLLVEVGLPFTLDYNDTAPNMLSAMPSGYEVSATGQRDWLIDITTEVYNRGGMGVVYWEPAWVSTGCETEWGTGSHWENGAFFDFNNSLLLDGGVQFLEQKYVPDAIDNVTFRVDMSAETGVTEAFITGDFTGTSDWEIVPMIAQGNGIFTYTTTLVEGTTGGYFFLKGNNWTDRETVPSACALMWESDRQYTITSGENIFSYAWQDCTPQLNSEITFQVDMTGTSATEAFITGDFTGETSWEILPMEHQGNNIYTYTTTLEIGTTGAFYFLKGNNWTDRETVPTACALMWGVDRQYTVGSTNNTIELIWESCTSTSSARVTDNSLETEISAQVSLFPNPSKALVKVKGIAQSNYQLYNLQGVTVLEGILNSGNSSINIEQLPKGMYVLHLTNKDAQTSNVIRLIKE</sequence>
<dbReference type="PANTHER" id="PTHR34983:SF2">
    <property type="entry name" value="ENDO-BETA-1,4-GALACTANASE"/>
    <property type="match status" value="1"/>
</dbReference>
<reference evidence="6 7" key="1">
    <citation type="submission" date="2018-12" db="EMBL/GenBank/DDBJ databases">
        <title>Flammeovirga pectinis sp. nov., isolated from the gut of the Korean scallop, Patinopecten yessoensis.</title>
        <authorList>
            <person name="Bae J.-W."/>
            <person name="Jeong Y.-S."/>
            <person name="Kang W."/>
        </authorList>
    </citation>
    <scope>NUCLEOTIDE SEQUENCE [LARGE SCALE GENOMIC DNA]</scope>
    <source>
        <strain evidence="6 7">L12M1</strain>
    </source>
</reference>
<protein>
    <recommendedName>
        <fullName evidence="4">Arabinogalactan endo-beta-1,4-galactanase</fullName>
        <ecNumber evidence="4">3.2.1.89</ecNumber>
    </recommendedName>
</protein>
<dbReference type="Pfam" id="PF18962">
    <property type="entry name" value="Por_Secre_tail"/>
    <property type="match status" value="1"/>
</dbReference>
<dbReference type="InterPro" id="IPR011683">
    <property type="entry name" value="Glyco_hydro_53"/>
</dbReference>
<organism evidence="6 7">
    <name type="scientific">Flammeovirga pectinis</name>
    <dbReference type="NCBI Taxonomy" id="2494373"/>
    <lineage>
        <taxon>Bacteria</taxon>
        <taxon>Pseudomonadati</taxon>
        <taxon>Bacteroidota</taxon>
        <taxon>Cytophagia</taxon>
        <taxon>Cytophagales</taxon>
        <taxon>Flammeovirgaceae</taxon>
        <taxon>Flammeovirga</taxon>
    </lineage>
</organism>
<keyword evidence="2 4" id="KW-0378">Hydrolase</keyword>
<dbReference type="CDD" id="cd02688">
    <property type="entry name" value="E_set"/>
    <property type="match status" value="1"/>
</dbReference>
<dbReference type="EMBL" id="CP034563">
    <property type="protein sequence ID" value="AZQ64870.1"/>
    <property type="molecule type" value="Genomic_DNA"/>
</dbReference>
<dbReference type="InterPro" id="IPR013783">
    <property type="entry name" value="Ig-like_fold"/>
</dbReference>
<feature type="domain" description="Secretion system C-terminal sorting" evidence="5">
    <location>
        <begin position="602"/>
        <end position="664"/>
    </location>
</feature>
<dbReference type="SUPFAM" id="SSF81296">
    <property type="entry name" value="E set domains"/>
    <property type="match status" value="1"/>
</dbReference>
<evidence type="ECO:0000256" key="2">
    <source>
        <dbReference type="ARBA" id="ARBA00022801"/>
    </source>
</evidence>
<dbReference type="PANTHER" id="PTHR34983">
    <property type="entry name" value="ARABINOGALACTAN ENDO-BETA-1,4-GALACTANASE A"/>
    <property type="match status" value="1"/>
</dbReference>
<keyword evidence="7" id="KW-1185">Reference proteome</keyword>
<dbReference type="NCBIfam" id="TIGR04183">
    <property type="entry name" value="Por_Secre_tail"/>
    <property type="match status" value="1"/>
</dbReference>
<dbReference type="Pfam" id="PF07745">
    <property type="entry name" value="Glyco_hydro_53"/>
    <property type="match status" value="1"/>
</dbReference>
<dbReference type="SUPFAM" id="SSF51445">
    <property type="entry name" value="(Trans)glycosidases"/>
    <property type="match status" value="1"/>
</dbReference>
<dbReference type="Proteomes" id="UP000267268">
    <property type="component" value="Chromosome 2"/>
</dbReference>
<keyword evidence="3 4" id="KW-0326">Glycosidase</keyword>
<accession>A0A3S9P9I9</accession>
<dbReference type="GO" id="GO:0045490">
    <property type="term" value="P:pectin catabolic process"/>
    <property type="evidence" value="ECO:0007669"/>
    <property type="project" value="TreeGrafter"/>
</dbReference>
<dbReference type="GO" id="GO:0031218">
    <property type="term" value="F:arabinogalactan endo-1,4-beta-galactosidase activity"/>
    <property type="evidence" value="ECO:0007669"/>
    <property type="project" value="UniProtKB-EC"/>
</dbReference>
<dbReference type="KEGG" id="fll:EI427_21840"/>
<dbReference type="InterPro" id="IPR026444">
    <property type="entry name" value="Secre_tail"/>
</dbReference>
<dbReference type="Gene3D" id="3.20.20.80">
    <property type="entry name" value="Glycosidases"/>
    <property type="match status" value="1"/>
</dbReference>
<evidence type="ECO:0000256" key="1">
    <source>
        <dbReference type="ARBA" id="ARBA00010687"/>
    </source>
</evidence>
<dbReference type="InterPro" id="IPR014756">
    <property type="entry name" value="Ig_E-set"/>
</dbReference>
<name>A0A3S9P9I9_9BACT</name>
<comment type="catalytic activity">
    <reaction evidence="4">
        <text>The enzyme specifically hydrolyzes (1-&gt;4)-beta-D-galactosidic linkages in type I arabinogalactans.</text>
        <dbReference type="EC" id="3.2.1.89"/>
    </reaction>
</comment>
<dbReference type="OrthoDB" id="9768786at2"/>
<dbReference type="GO" id="GO:0015926">
    <property type="term" value="F:glucosidase activity"/>
    <property type="evidence" value="ECO:0007669"/>
    <property type="project" value="InterPro"/>
</dbReference>
<evidence type="ECO:0000313" key="6">
    <source>
        <dbReference type="EMBL" id="AZQ64870.1"/>
    </source>
</evidence>
<evidence type="ECO:0000256" key="4">
    <source>
        <dbReference type="RuleBase" id="RU361192"/>
    </source>
</evidence>
<comment type="similarity">
    <text evidence="1 4">Belongs to the glycosyl hydrolase 53 family.</text>
</comment>
<dbReference type="EC" id="3.2.1.89" evidence="4"/>
<evidence type="ECO:0000259" key="5">
    <source>
        <dbReference type="Pfam" id="PF18962"/>
    </source>
</evidence>